<keyword evidence="1" id="KW-0812">Transmembrane</keyword>
<name>A0A392T122_9FABA</name>
<feature type="non-terminal residue" evidence="2">
    <location>
        <position position="46"/>
    </location>
</feature>
<reference evidence="2 3" key="1">
    <citation type="journal article" date="2018" name="Front. Plant Sci.">
        <title>Red Clover (Trifolium pratense) and Zigzag Clover (T. medium) - A Picture of Genomic Similarities and Differences.</title>
        <authorList>
            <person name="Dluhosova J."/>
            <person name="Istvanek J."/>
            <person name="Nedelnik J."/>
            <person name="Repkova J."/>
        </authorList>
    </citation>
    <scope>NUCLEOTIDE SEQUENCE [LARGE SCALE GENOMIC DNA]</scope>
    <source>
        <strain evidence="3">cv. 10/8</strain>
        <tissue evidence="2">Leaf</tissue>
    </source>
</reference>
<proteinExistence type="predicted"/>
<organism evidence="2 3">
    <name type="scientific">Trifolium medium</name>
    <dbReference type="NCBI Taxonomy" id="97028"/>
    <lineage>
        <taxon>Eukaryota</taxon>
        <taxon>Viridiplantae</taxon>
        <taxon>Streptophyta</taxon>
        <taxon>Embryophyta</taxon>
        <taxon>Tracheophyta</taxon>
        <taxon>Spermatophyta</taxon>
        <taxon>Magnoliopsida</taxon>
        <taxon>eudicotyledons</taxon>
        <taxon>Gunneridae</taxon>
        <taxon>Pentapetalae</taxon>
        <taxon>rosids</taxon>
        <taxon>fabids</taxon>
        <taxon>Fabales</taxon>
        <taxon>Fabaceae</taxon>
        <taxon>Papilionoideae</taxon>
        <taxon>50 kb inversion clade</taxon>
        <taxon>NPAAA clade</taxon>
        <taxon>Hologalegina</taxon>
        <taxon>IRL clade</taxon>
        <taxon>Trifolieae</taxon>
        <taxon>Trifolium</taxon>
    </lineage>
</organism>
<evidence type="ECO:0000313" key="2">
    <source>
        <dbReference type="EMBL" id="MCI54184.1"/>
    </source>
</evidence>
<dbReference type="AlphaFoldDB" id="A0A392T122"/>
<accession>A0A392T122</accession>
<feature type="transmembrane region" description="Helical" evidence="1">
    <location>
        <begin position="21"/>
        <end position="41"/>
    </location>
</feature>
<keyword evidence="1" id="KW-1133">Transmembrane helix</keyword>
<protein>
    <submittedName>
        <fullName evidence="2">Uncharacterized protein</fullName>
    </submittedName>
</protein>
<dbReference type="Proteomes" id="UP000265520">
    <property type="component" value="Unassembled WGS sequence"/>
</dbReference>
<evidence type="ECO:0000256" key="1">
    <source>
        <dbReference type="SAM" id="Phobius"/>
    </source>
</evidence>
<sequence length="46" mass="4727">MVNGKIDDSRPISKGPTDISRPAVVLLSAIVVFVVAAPHGVASVQN</sequence>
<keyword evidence="1" id="KW-0472">Membrane</keyword>
<comment type="caution">
    <text evidence="2">The sequence shown here is derived from an EMBL/GenBank/DDBJ whole genome shotgun (WGS) entry which is preliminary data.</text>
</comment>
<keyword evidence="3" id="KW-1185">Reference proteome</keyword>
<evidence type="ECO:0000313" key="3">
    <source>
        <dbReference type="Proteomes" id="UP000265520"/>
    </source>
</evidence>
<dbReference type="EMBL" id="LXQA010475447">
    <property type="protein sequence ID" value="MCI54184.1"/>
    <property type="molecule type" value="Genomic_DNA"/>
</dbReference>